<feature type="region of interest" description="Disordered" evidence="1">
    <location>
        <begin position="1"/>
        <end position="20"/>
    </location>
</feature>
<gene>
    <name evidence="2" type="ORF">HJG63_021278</name>
</gene>
<organism evidence="2 3">
    <name type="scientific">Rousettus aegyptiacus</name>
    <name type="common">Egyptian fruit bat</name>
    <name type="synonym">Pteropus aegyptiacus</name>
    <dbReference type="NCBI Taxonomy" id="9407"/>
    <lineage>
        <taxon>Eukaryota</taxon>
        <taxon>Metazoa</taxon>
        <taxon>Chordata</taxon>
        <taxon>Craniata</taxon>
        <taxon>Vertebrata</taxon>
        <taxon>Euteleostomi</taxon>
        <taxon>Mammalia</taxon>
        <taxon>Eutheria</taxon>
        <taxon>Laurasiatheria</taxon>
        <taxon>Chiroptera</taxon>
        <taxon>Yinpterochiroptera</taxon>
        <taxon>Pteropodoidea</taxon>
        <taxon>Pteropodidae</taxon>
        <taxon>Rousettinae</taxon>
        <taxon>Rousettus</taxon>
    </lineage>
</organism>
<evidence type="ECO:0000313" key="3">
    <source>
        <dbReference type="Proteomes" id="UP000593571"/>
    </source>
</evidence>
<proteinExistence type="predicted"/>
<keyword evidence="3" id="KW-1185">Reference proteome</keyword>
<comment type="caution">
    <text evidence="2">The sequence shown here is derived from an EMBL/GenBank/DDBJ whole genome shotgun (WGS) entry which is preliminary data.</text>
</comment>
<evidence type="ECO:0000256" key="1">
    <source>
        <dbReference type="SAM" id="MobiDB-lite"/>
    </source>
</evidence>
<name>A0A7J8DA18_ROUAE</name>
<dbReference type="Proteomes" id="UP000593571">
    <property type="component" value="Unassembled WGS sequence"/>
</dbReference>
<dbReference type="EMBL" id="JACASE010000013">
    <property type="protein sequence ID" value="KAF6419772.1"/>
    <property type="molecule type" value="Genomic_DNA"/>
</dbReference>
<protein>
    <submittedName>
        <fullName evidence="2">Zinc finger protein 775</fullName>
    </submittedName>
</protein>
<dbReference type="AlphaFoldDB" id="A0A7J8DA18"/>
<evidence type="ECO:0000313" key="2">
    <source>
        <dbReference type="EMBL" id="KAF6419772.1"/>
    </source>
</evidence>
<sequence>MDLAGGKVQGPETGRTWGDRTCPLAASPPVAFSLPQLLSTPKFLLRPKLLCYLLPPPTSPPATGHSPGFVWPGSCHGSCPGGGLPLEGALIPTAARPSWGGQGSEPGPGEGDVCPGLHRACWAWRGKVSGDWRQGQVACRDCWGWQIGLRCLLFLGQGIPLGSLLAGFLCILAQLTDVSERRRGACADASVGPPGWSVAWLVPAQEMGW</sequence>
<accession>A0A7J8DA18</accession>
<reference evidence="2 3" key="1">
    <citation type="journal article" date="2020" name="Nature">
        <title>Six reference-quality genomes reveal evolution of bat adaptations.</title>
        <authorList>
            <person name="Jebb D."/>
            <person name="Huang Z."/>
            <person name="Pippel M."/>
            <person name="Hughes G.M."/>
            <person name="Lavrichenko K."/>
            <person name="Devanna P."/>
            <person name="Winkler S."/>
            <person name="Jermiin L.S."/>
            <person name="Skirmuntt E.C."/>
            <person name="Katzourakis A."/>
            <person name="Burkitt-Gray L."/>
            <person name="Ray D.A."/>
            <person name="Sullivan K.A.M."/>
            <person name="Roscito J.G."/>
            <person name="Kirilenko B.M."/>
            <person name="Davalos L.M."/>
            <person name="Corthals A.P."/>
            <person name="Power M.L."/>
            <person name="Jones G."/>
            <person name="Ransome R.D."/>
            <person name="Dechmann D.K.N."/>
            <person name="Locatelli A.G."/>
            <person name="Puechmaille S.J."/>
            <person name="Fedrigo O."/>
            <person name="Jarvis E.D."/>
            <person name="Hiller M."/>
            <person name="Vernes S.C."/>
            <person name="Myers E.W."/>
            <person name="Teeling E.C."/>
        </authorList>
    </citation>
    <scope>NUCLEOTIDE SEQUENCE [LARGE SCALE GENOMIC DNA]</scope>
    <source>
        <strain evidence="2">MRouAeg1</strain>
        <tissue evidence="2">Muscle</tissue>
    </source>
</reference>